<dbReference type="InterPro" id="IPR054364">
    <property type="entry name" value="Ca3427-like_PBP2"/>
</dbReference>
<dbReference type="Gene3D" id="3.40.190.10">
    <property type="entry name" value="Periplasmic binding protein-like II"/>
    <property type="match status" value="2"/>
</dbReference>
<dbReference type="Pfam" id="PF22384">
    <property type="entry name" value="PBP2_Ca3427_like"/>
    <property type="match status" value="1"/>
</dbReference>
<evidence type="ECO:0000256" key="3">
    <source>
        <dbReference type="ARBA" id="ARBA00022729"/>
    </source>
</evidence>
<protein>
    <submittedName>
        <fullName evidence="5">Substrate-binding domain-containing protein</fullName>
    </submittedName>
</protein>
<evidence type="ECO:0000313" key="6">
    <source>
        <dbReference type="Proteomes" id="UP001597049"/>
    </source>
</evidence>
<dbReference type="SUPFAM" id="SSF53850">
    <property type="entry name" value="Periplasmic binding protein-like II"/>
    <property type="match status" value="1"/>
</dbReference>
<dbReference type="EMBL" id="JBHTIV010000010">
    <property type="protein sequence ID" value="MFD0932911.1"/>
    <property type="molecule type" value="Genomic_DNA"/>
</dbReference>
<feature type="domain" description="Ca3427-like PBP 2" evidence="4">
    <location>
        <begin position="99"/>
        <end position="179"/>
    </location>
</feature>
<dbReference type="RefSeq" id="WP_379658218.1">
    <property type="nucleotide sequence ID" value="NZ_JBHTIV010000010.1"/>
</dbReference>
<dbReference type="Proteomes" id="UP001597049">
    <property type="component" value="Unassembled WGS sequence"/>
</dbReference>
<keyword evidence="6" id="KW-1185">Reference proteome</keyword>
<name>A0ABW3GQV3_9FLAO</name>
<evidence type="ECO:0000259" key="4">
    <source>
        <dbReference type="Pfam" id="PF22384"/>
    </source>
</evidence>
<sequence>MIKLKIGGVPEHFNLPWHLCIEDGSFKKKGIDVEWIDFHGGTGEMSEALKNGSIDIAVMLTEGSIKEICDGSPFKIIQTYVKSPLMWGIHVHADSGFKKIEDLQNQTAAISRFGSGSHLMTYVHAHNQDWDTKHLDFETTQNLSGAKESLAEGSSDYFLWEHFTTKPLVDNGTFRRLGDEPTPWPCFVIVTTNEFLKNNPEITNSLLEPLNQKSKSLKSLNRIEKQISERYQLEINDVKEWLKITEWSQKQLSEKDVYFTQKKLKDLNLVNQEKKYSEFIF</sequence>
<proteinExistence type="inferred from homology"/>
<evidence type="ECO:0000256" key="1">
    <source>
        <dbReference type="ARBA" id="ARBA00004418"/>
    </source>
</evidence>
<reference evidence="6" key="1">
    <citation type="journal article" date="2019" name="Int. J. Syst. Evol. Microbiol.">
        <title>The Global Catalogue of Microorganisms (GCM) 10K type strain sequencing project: providing services to taxonomists for standard genome sequencing and annotation.</title>
        <authorList>
            <consortium name="The Broad Institute Genomics Platform"/>
            <consortium name="The Broad Institute Genome Sequencing Center for Infectious Disease"/>
            <person name="Wu L."/>
            <person name="Ma J."/>
        </authorList>
    </citation>
    <scope>NUCLEOTIDE SEQUENCE [LARGE SCALE GENOMIC DNA]</scope>
    <source>
        <strain evidence="6">CCUG 56752</strain>
    </source>
</reference>
<organism evidence="5 6">
    <name type="scientific">Psychroflexus salinarum</name>
    <dbReference type="NCBI Taxonomy" id="546024"/>
    <lineage>
        <taxon>Bacteria</taxon>
        <taxon>Pseudomonadati</taxon>
        <taxon>Bacteroidota</taxon>
        <taxon>Flavobacteriia</taxon>
        <taxon>Flavobacteriales</taxon>
        <taxon>Flavobacteriaceae</taxon>
        <taxon>Psychroflexus</taxon>
    </lineage>
</organism>
<dbReference type="CDD" id="cd13637">
    <property type="entry name" value="PBP2_Ca3427_like"/>
    <property type="match status" value="1"/>
</dbReference>
<accession>A0ABW3GQV3</accession>
<evidence type="ECO:0000313" key="5">
    <source>
        <dbReference type="EMBL" id="MFD0932911.1"/>
    </source>
</evidence>
<dbReference type="PANTHER" id="PTHR30024">
    <property type="entry name" value="ALIPHATIC SULFONATES-BINDING PROTEIN-RELATED"/>
    <property type="match status" value="1"/>
</dbReference>
<comment type="subcellular location">
    <subcellularLocation>
        <location evidence="1">Periplasm</location>
    </subcellularLocation>
</comment>
<gene>
    <name evidence="5" type="ORF">ACFQ0R_09930</name>
</gene>
<keyword evidence="3" id="KW-0732">Signal</keyword>
<comment type="similarity">
    <text evidence="2">Belongs to the bacterial solute-binding protein SsuA/TauA family.</text>
</comment>
<dbReference type="PANTHER" id="PTHR30024:SF47">
    <property type="entry name" value="TAURINE-BINDING PERIPLASMIC PROTEIN"/>
    <property type="match status" value="1"/>
</dbReference>
<comment type="caution">
    <text evidence="5">The sequence shown here is derived from an EMBL/GenBank/DDBJ whole genome shotgun (WGS) entry which is preliminary data.</text>
</comment>
<evidence type="ECO:0000256" key="2">
    <source>
        <dbReference type="ARBA" id="ARBA00010742"/>
    </source>
</evidence>